<dbReference type="Proteomes" id="UP000199087">
    <property type="component" value="Unassembled WGS sequence"/>
</dbReference>
<gene>
    <name evidence="3" type="primary">sspL</name>
    <name evidence="3" type="ORF">BN000_03857</name>
</gene>
<proteinExistence type="predicted"/>
<reference evidence="4" key="1">
    <citation type="submission" date="2015-05" db="EMBL/GenBank/DDBJ databases">
        <authorList>
            <person name="Urmite Genomes"/>
        </authorList>
    </citation>
    <scope>NUCLEOTIDE SEQUENCE [LARGE SCALE GENOMIC DNA]</scope>
    <source>
        <strain evidence="4">LF1</strain>
    </source>
</reference>
<sequence length="46" mass="4903">MLSKDAPKNRGVKAPSATPQGYGQDAEFAAEPKSKLENAAKKKNTK</sequence>
<dbReference type="NCBIfam" id="TIGR03093">
    <property type="entry name" value="SASP_sspL"/>
    <property type="match status" value="1"/>
</dbReference>
<feature type="region of interest" description="Disordered" evidence="2">
    <location>
        <begin position="1"/>
        <end position="46"/>
    </location>
</feature>
<dbReference type="AlphaFoldDB" id="A0A0U1P197"/>
<dbReference type="EMBL" id="CVRB01000004">
    <property type="protein sequence ID" value="CRK83862.1"/>
    <property type="molecule type" value="Genomic_DNA"/>
</dbReference>
<feature type="compositionally biased region" description="Basic and acidic residues" evidence="2">
    <location>
        <begin position="30"/>
        <end position="40"/>
    </location>
</feature>
<accession>A0A0U1P197</accession>
<evidence type="ECO:0000313" key="3">
    <source>
        <dbReference type="EMBL" id="CRK83862.1"/>
    </source>
</evidence>
<keyword evidence="4" id="KW-1185">Reference proteome</keyword>
<evidence type="ECO:0000256" key="1">
    <source>
        <dbReference type="NCBIfam" id="TIGR03093"/>
    </source>
</evidence>
<organism evidence="3 4">
    <name type="scientific">Neobacillus massiliamazoniensis</name>
    <dbReference type="NCBI Taxonomy" id="1499688"/>
    <lineage>
        <taxon>Bacteria</taxon>
        <taxon>Bacillati</taxon>
        <taxon>Bacillota</taxon>
        <taxon>Bacilli</taxon>
        <taxon>Bacillales</taxon>
        <taxon>Bacillaceae</taxon>
        <taxon>Neobacillus</taxon>
    </lineage>
</organism>
<dbReference type="RefSeq" id="WP_425412206.1">
    <property type="nucleotide sequence ID" value="NZ_CVRB01000004.1"/>
</dbReference>
<evidence type="ECO:0000313" key="4">
    <source>
        <dbReference type="Proteomes" id="UP000199087"/>
    </source>
</evidence>
<dbReference type="InterPro" id="IPR017526">
    <property type="entry name" value="SASP_SspL"/>
</dbReference>
<evidence type="ECO:0000256" key="2">
    <source>
        <dbReference type="SAM" id="MobiDB-lite"/>
    </source>
</evidence>
<name>A0A0U1P197_9BACI</name>
<protein>
    <recommendedName>
        <fullName evidence="1">Small, acid-soluble spore protein L</fullName>
    </recommendedName>
</protein>